<feature type="region of interest" description="Disordered" evidence="6">
    <location>
        <begin position="1"/>
        <end position="52"/>
    </location>
</feature>
<comment type="caution">
    <text evidence="8">The sequence shown here is derived from an EMBL/GenBank/DDBJ whole genome shotgun (WGS) entry which is preliminary data.</text>
</comment>
<keyword evidence="3" id="KW-0808">Transferase</keyword>
<feature type="domain" description="Glycylpeptide N-tetradecanoyltransferase N-terminal" evidence="7">
    <location>
        <begin position="44"/>
        <end position="87"/>
    </location>
</feature>
<dbReference type="EMBL" id="BDIP01002177">
    <property type="protein sequence ID" value="GIQ85864.1"/>
    <property type="molecule type" value="Genomic_DNA"/>
</dbReference>
<dbReference type="GO" id="GO:0005737">
    <property type="term" value="C:cytoplasm"/>
    <property type="evidence" value="ECO:0007669"/>
    <property type="project" value="TreeGrafter"/>
</dbReference>
<sequence length="87" mass="9943">MSHDNNDEARTFWPSQPVPQEPVSASSDGKDKEAGPVTALRKPQRKDPYPLPEGLEWCIVDPHDAKQLEEVEQLLMHNYVEDDDNLF</sequence>
<dbReference type="InterPro" id="IPR000903">
    <property type="entry name" value="NMT"/>
</dbReference>
<name>A0A9K3D209_9EUKA</name>
<dbReference type="AlphaFoldDB" id="A0A9K3D209"/>
<dbReference type="Pfam" id="PF01233">
    <property type="entry name" value="NMT"/>
    <property type="match status" value="1"/>
</dbReference>
<feature type="compositionally biased region" description="Basic and acidic residues" evidence="6">
    <location>
        <begin position="1"/>
        <end position="10"/>
    </location>
</feature>
<gene>
    <name evidence="8" type="ORF">KIPB_007606</name>
</gene>
<dbReference type="InterPro" id="IPR022676">
    <property type="entry name" value="NMT_N"/>
</dbReference>
<dbReference type="InterPro" id="IPR016181">
    <property type="entry name" value="Acyl_CoA_acyltransferase"/>
</dbReference>
<dbReference type="PANTHER" id="PTHR11377:SF5">
    <property type="entry name" value="GLYCYLPEPTIDE N-TETRADECANOYLTRANSFERASE"/>
    <property type="match status" value="1"/>
</dbReference>
<evidence type="ECO:0000256" key="1">
    <source>
        <dbReference type="ARBA" id="ARBA00009469"/>
    </source>
</evidence>
<accession>A0A9K3D209</accession>
<evidence type="ECO:0000256" key="2">
    <source>
        <dbReference type="ARBA" id="ARBA00012923"/>
    </source>
</evidence>
<dbReference type="GO" id="GO:0004379">
    <property type="term" value="F:glycylpeptide N-tetradecanoyltransferase activity"/>
    <property type="evidence" value="ECO:0007669"/>
    <property type="project" value="UniProtKB-EC"/>
</dbReference>
<evidence type="ECO:0000256" key="3">
    <source>
        <dbReference type="ARBA" id="ARBA00022679"/>
    </source>
</evidence>
<dbReference type="PANTHER" id="PTHR11377">
    <property type="entry name" value="N-MYRISTOYL TRANSFERASE"/>
    <property type="match status" value="1"/>
</dbReference>
<dbReference type="Gene3D" id="3.40.630.170">
    <property type="match status" value="1"/>
</dbReference>
<comment type="similarity">
    <text evidence="1">Belongs to the NMT family.</text>
</comment>
<evidence type="ECO:0000259" key="7">
    <source>
        <dbReference type="Pfam" id="PF01233"/>
    </source>
</evidence>
<evidence type="ECO:0000256" key="6">
    <source>
        <dbReference type="SAM" id="MobiDB-lite"/>
    </source>
</evidence>
<dbReference type="Proteomes" id="UP000265618">
    <property type="component" value="Unassembled WGS sequence"/>
</dbReference>
<dbReference type="OrthoDB" id="1626453at2759"/>
<keyword evidence="4" id="KW-0012">Acyltransferase</keyword>
<reference evidence="8 9" key="1">
    <citation type="journal article" date="2018" name="PLoS ONE">
        <title>The draft genome of Kipferlia bialata reveals reductive genome evolution in fornicate parasites.</title>
        <authorList>
            <person name="Tanifuji G."/>
            <person name="Takabayashi S."/>
            <person name="Kume K."/>
            <person name="Takagi M."/>
            <person name="Nakayama T."/>
            <person name="Kamikawa R."/>
            <person name="Inagaki Y."/>
            <person name="Hashimoto T."/>
        </authorList>
    </citation>
    <scope>NUCLEOTIDE SEQUENCE [LARGE SCALE GENOMIC DNA]</scope>
    <source>
        <strain evidence="8">NY0173</strain>
    </source>
</reference>
<organism evidence="8 9">
    <name type="scientific">Kipferlia bialata</name>
    <dbReference type="NCBI Taxonomy" id="797122"/>
    <lineage>
        <taxon>Eukaryota</taxon>
        <taxon>Metamonada</taxon>
        <taxon>Carpediemonas-like organisms</taxon>
        <taxon>Kipferlia</taxon>
    </lineage>
</organism>
<evidence type="ECO:0000313" key="9">
    <source>
        <dbReference type="Proteomes" id="UP000265618"/>
    </source>
</evidence>
<dbReference type="EC" id="2.3.1.97" evidence="2"/>
<keyword evidence="9" id="KW-1185">Reference proteome</keyword>
<protein>
    <recommendedName>
        <fullName evidence="2">glycylpeptide N-tetradecanoyltransferase</fullName>
        <ecNumber evidence="2">2.3.1.97</ecNumber>
    </recommendedName>
    <alternativeName>
        <fullName evidence="5">Myristoyl-CoA:protein N-myristoyltransferase</fullName>
    </alternativeName>
</protein>
<feature type="non-terminal residue" evidence="8">
    <location>
        <position position="1"/>
    </location>
</feature>
<dbReference type="SUPFAM" id="SSF55729">
    <property type="entry name" value="Acyl-CoA N-acyltransferases (Nat)"/>
    <property type="match status" value="1"/>
</dbReference>
<evidence type="ECO:0000313" key="8">
    <source>
        <dbReference type="EMBL" id="GIQ85864.1"/>
    </source>
</evidence>
<proteinExistence type="inferred from homology"/>
<evidence type="ECO:0000256" key="4">
    <source>
        <dbReference type="ARBA" id="ARBA00023315"/>
    </source>
</evidence>
<evidence type="ECO:0000256" key="5">
    <source>
        <dbReference type="ARBA" id="ARBA00031242"/>
    </source>
</evidence>